<keyword evidence="2" id="KW-1185">Reference proteome</keyword>
<proteinExistence type="predicted"/>
<dbReference type="EMBL" id="BSNC01000005">
    <property type="protein sequence ID" value="GLP96997.1"/>
    <property type="molecule type" value="Genomic_DNA"/>
</dbReference>
<dbReference type="InterPro" id="IPR024019">
    <property type="entry name" value="CHP04096"/>
</dbReference>
<reference evidence="1" key="1">
    <citation type="journal article" date="2014" name="Int. J. Syst. Evol. Microbiol.">
        <title>Complete genome sequence of Corynebacterium casei LMG S-19264T (=DSM 44701T), isolated from a smear-ripened cheese.</title>
        <authorList>
            <consortium name="US DOE Joint Genome Institute (JGI-PGF)"/>
            <person name="Walter F."/>
            <person name="Albersmeier A."/>
            <person name="Kalinowski J."/>
            <person name="Ruckert C."/>
        </authorList>
    </citation>
    <scope>NUCLEOTIDE SEQUENCE</scope>
    <source>
        <strain evidence="1">NBRC 101628</strain>
    </source>
</reference>
<sequence>MDQESFCSYVKAAKIGKKLPDAIYIHKSSLKESVGTQFETFISRVAVALKIENSEWDIVKLFRKSFRLALLSYPDFFEDSYPSLRKSTLVDLANLTHRVTDYGDSTNPPILHRKETMISPGHSYSELFREITAEGEAAGLYDNPHSIGFKNSWARRIEAAGLMLQDGRLVKDNSASSTVQTSNGIDRHKTAIVRHQLSAPMKSLAKHGYLDGNYTLFDYGCGRGDDLTELGAHGIDASGWDPAYLPDAELTQSDLVNIGFVLNVIEDIDERVEALATAFSLSDKLLVVSAMLANENYLAQFKPYKDGVITSRNTFQKYYSQAELQGFIERTLDENAIAVAPGIFYVFKDKDEEQQFLSKRSERNVQWNQLTTRSSLSEEKMKHLFIQHGPLLESFWIRCLQLGRIPANDEFEQSEKLRTAVGSHNKALRILEHVAETSELQIAADYKRDDRLVYFALSMFNKRKAYARLPEQLKRDTKVFFGSYKLVMEEAKELLFSIADEVQINEACRKAHAELPASYLDESHSLTFHEKFLEALPKILRVYVGCAAQLYGELDDVSLIKIHIRSGKVTFMVYEDFESKPIPMLKERIKVKLREQDVDFFDYVDDYSPQPLYQKSRFLDDSFDDYSKQRTFDKKLEKLDVLASNSEYGPDLDELQLRLKQQGMTIKGYRFYKMAES</sequence>
<reference evidence="1" key="2">
    <citation type="submission" date="2023-01" db="EMBL/GenBank/DDBJ databases">
        <title>Draft genome sequence of Paraferrimonas sedimenticola strain NBRC 101628.</title>
        <authorList>
            <person name="Sun Q."/>
            <person name="Mori K."/>
        </authorList>
    </citation>
    <scope>NUCLEOTIDE SEQUENCE</scope>
    <source>
        <strain evidence="1">NBRC 101628</strain>
    </source>
</reference>
<protein>
    <recommendedName>
        <fullName evidence="3">DNA phosphorothioation-associated methyltransferase</fullName>
    </recommendedName>
</protein>
<evidence type="ECO:0008006" key="3">
    <source>
        <dbReference type="Google" id="ProtNLM"/>
    </source>
</evidence>
<dbReference type="AlphaFoldDB" id="A0AA37RYL4"/>
<comment type="caution">
    <text evidence="1">The sequence shown here is derived from an EMBL/GenBank/DDBJ whole genome shotgun (WGS) entry which is preliminary data.</text>
</comment>
<evidence type="ECO:0000313" key="1">
    <source>
        <dbReference type="EMBL" id="GLP96997.1"/>
    </source>
</evidence>
<dbReference type="RefSeq" id="WP_095504303.1">
    <property type="nucleotide sequence ID" value="NZ_BSNC01000005.1"/>
</dbReference>
<accession>A0AA37RYL4</accession>
<dbReference type="Proteomes" id="UP001161422">
    <property type="component" value="Unassembled WGS sequence"/>
</dbReference>
<name>A0AA37RYL4_9GAMM</name>
<evidence type="ECO:0000313" key="2">
    <source>
        <dbReference type="Proteomes" id="UP001161422"/>
    </source>
</evidence>
<dbReference type="NCBIfam" id="TIGR04096">
    <property type="entry name" value="dnd_rel_methyl"/>
    <property type="match status" value="1"/>
</dbReference>
<organism evidence="1 2">
    <name type="scientific">Paraferrimonas sedimenticola</name>
    <dbReference type="NCBI Taxonomy" id="375674"/>
    <lineage>
        <taxon>Bacteria</taxon>
        <taxon>Pseudomonadati</taxon>
        <taxon>Pseudomonadota</taxon>
        <taxon>Gammaproteobacteria</taxon>
        <taxon>Alteromonadales</taxon>
        <taxon>Ferrimonadaceae</taxon>
        <taxon>Paraferrimonas</taxon>
    </lineage>
</organism>
<gene>
    <name evidence="1" type="ORF">GCM10007895_23030</name>
</gene>